<keyword evidence="4 8" id="KW-0728">SH3 domain</keyword>
<dbReference type="RefSeq" id="XP_022646617.1">
    <property type="nucleotide sequence ID" value="XM_022790882.1"/>
</dbReference>
<evidence type="ECO:0000313" key="13">
    <source>
        <dbReference type="EnsemblMetazoa" id="XP_022646616"/>
    </source>
</evidence>
<feature type="compositionally biased region" description="Polar residues" evidence="9">
    <location>
        <begin position="1500"/>
        <end position="1530"/>
    </location>
</feature>
<name>A0A7M7JI07_VARDE</name>
<keyword evidence="6" id="KW-0965">Cell junction</keyword>
<feature type="compositionally biased region" description="Low complexity" evidence="9">
    <location>
        <begin position="500"/>
        <end position="513"/>
    </location>
</feature>
<dbReference type="Gene3D" id="1.20.1270.60">
    <property type="entry name" value="Arfaptin homology (AH) domain/BAR domain"/>
    <property type="match status" value="1"/>
</dbReference>
<sequence length="1653" mass="182170">MDVGSLVIVTQDFISELEEELSLFAGDIVQIREIIDKLWFRGECNGAKGKFPRSYVREKSLPASWGLRAQNQTWRLFAALADFAATEDGDLGFSKGDLLIGKEKLDSNWWRAENSDGRHGIVPVSHVWPIDTQRLPKEEDAKVNRRARVILTMTAQLGDELDLVKDEIVTVRRIIDRDWYWGENDSGCQGRFPKGFVTLLEERVAETPSEDQPPSFEECVQSPKSQASHQSQQSNDSKQLKVSSLSTKQHQKQSGQQQKMDGGGAEEEEGQTRTSAVVASEIAGKTCQMVHQESSTDTTYQNLREVLVEADEGEGYGGANGIQPYARTKYKFTSQYPNELSFDVGQIVQLIRHVDDEWTEGEHKGQVGLFPTEYVDIIVDVAHDLPSIAGTLAKALYDFDSGVVGDLHLKEGEVVVILDKISDDWYKARNSQGDIGICPVNYVQEIDSVAIVPPALTSLGAVASTTTAGGLTSASLPLEAITSLGQQHVISWLATSSPPAAPSVVSSDSGGDPKSVTATTGALKERKERRDKDGKDRGGDQREREVRSQASTPEEEDFSWDFGSPDHENYEPHRHLAGRPSLVSFTPLVPLVPAVPVVSGKTAQSLPLGTAELLLSPADSVGDKTKPPQLVPARPPPPPPTPPMPTGAGKQSDIAAASLAKVALADSQQHAPQRPAPPVPMTVSSRYENCVDPSDNAAQTAARALLEQQHREDNRVRKQREQRQCVITEMIQTERDYNQDLRLCFDTFLKDPMQARRLGIDTVTLFGNLDEVIEVSSQLLARMETEQKRMEDEQRVGACFGELVARLQDIYSHYCRNHDDVSGLLARYERDADINRFLQNGISEMQRTNNCFDLASVLIKPVQRILKYPLLINELEKATEDAHPDKQLLLQAMDDMARVATDINEVKRRKDLVSKYRSNPEASLSQRLSKLNLHSVMKKSTRLTVKMSSSLGFTTVVRDEDFEREEHRFILVEKSIKNFLKSMRTFCDQLQECLKVGLQLAEDICDFHAERCNLPEVDGFRMAQHAIYAEYWTEFIRNIEKHVVEILQSALEMLAAPHKIIAKREHKLLDLAACTARTEKNRDATRHKAFEEEEQSARNTYNALNSQLLDELPRLCSLSSDLLGSCVDSFLRARKLLIGRITSQLLELCELTGVKDSPSDVLDTFEHKHRAALQTFSAFSMLQPNLSGNPFKMDSFTKGSNFLRKSFNDKHGVALDLVPQTDAHRQWLKQEYGDNVYTVALTIQTSDPNEISLNKGDLVGLLRSADPSGNPMRWFVDNGRCKGLIASKHLLRDGHNRVVTSGGHAVSSSGSSFTYSTAVANASMVMAVPGVTSANGGAARPTSGSFATNRATPVRPTSLTSNGTSVTAPTPAASAGIAAPIALGNSVNKHQAELSTLFNNAVGASADGVSGAANISAVSAGNNVKTYSNGNALYGNVESALGLSDVAPRASVEAQSLQRQSERNARTLAAVNGEGVKVLSIYPSQLPLQPSKRVVNPVISNLPNRSNQSGGPNIPATNAPTSQTSASQAVGTKRLHKPLPALPVKEQDNVYSNLDALDNCDIQPQQERRQQMQQPKHDPHSLIDVRQRLEEYYYALYKLDEVGPGQLPLAQGQVVLVIFTCDLENNSEWWFVEDRYGKQGYVPASYLRKYKMP</sequence>
<evidence type="ECO:0000256" key="6">
    <source>
        <dbReference type="ARBA" id="ARBA00022949"/>
    </source>
</evidence>
<comment type="subcellular location">
    <subcellularLocation>
        <location evidence="1">Cell junction</location>
    </subcellularLocation>
    <subcellularLocation>
        <location evidence="2">Golgi apparatus</location>
        <location evidence="2">Golgi stack</location>
    </subcellularLocation>
</comment>
<dbReference type="InterPro" id="IPR001452">
    <property type="entry name" value="SH3_domain"/>
</dbReference>
<organism evidence="13 14">
    <name type="scientific">Varroa destructor</name>
    <name type="common">Honeybee mite</name>
    <dbReference type="NCBI Taxonomy" id="109461"/>
    <lineage>
        <taxon>Eukaryota</taxon>
        <taxon>Metazoa</taxon>
        <taxon>Ecdysozoa</taxon>
        <taxon>Arthropoda</taxon>
        <taxon>Chelicerata</taxon>
        <taxon>Arachnida</taxon>
        <taxon>Acari</taxon>
        <taxon>Parasitiformes</taxon>
        <taxon>Mesostigmata</taxon>
        <taxon>Gamasina</taxon>
        <taxon>Dermanyssoidea</taxon>
        <taxon>Varroidae</taxon>
        <taxon>Varroa</taxon>
    </lineage>
</organism>
<dbReference type="PANTHER" id="PTHR22834:SF20">
    <property type="entry name" value="SH3 DOMAIN-CONTAINING PROTEIN"/>
    <property type="match status" value="1"/>
</dbReference>
<feature type="compositionally biased region" description="Polar residues" evidence="9">
    <location>
        <begin position="222"/>
        <end position="247"/>
    </location>
</feature>
<dbReference type="RefSeq" id="XP_022646618.1">
    <property type="nucleotide sequence ID" value="XM_022790883.1"/>
</dbReference>
<dbReference type="Pfam" id="PF00018">
    <property type="entry name" value="SH3_1"/>
    <property type="match status" value="2"/>
</dbReference>
<dbReference type="EnsemblMetazoa" id="XM_022790884">
    <property type="protein sequence ID" value="XP_022646619"/>
    <property type="gene ID" value="LOC111244145"/>
</dbReference>
<dbReference type="CDD" id="cd00174">
    <property type="entry name" value="SH3"/>
    <property type="match status" value="1"/>
</dbReference>
<dbReference type="PROSITE" id="PS50002">
    <property type="entry name" value="SH3"/>
    <property type="match status" value="6"/>
</dbReference>
<dbReference type="PROSITE" id="PS50010">
    <property type="entry name" value="DH_2"/>
    <property type="match status" value="1"/>
</dbReference>
<dbReference type="Pfam" id="PF00621">
    <property type="entry name" value="RhoGEF"/>
    <property type="match status" value="1"/>
</dbReference>
<dbReference type="EnsemblMetazoa" id="XM_022790887">
    <property type="protein sequence ID" value="XP_022646622"/>
    <property type="gene ID" value="LOC111244145"/>
</dbReference>
<evidence type="ECO:0000256" key="1">
    <source>
        <dbReference type="ARBA" id="ARBA00004282"/>
    </source>
</evidence>
<dbReference type="InterPro" id="IPR027267">
    <property type="entry name" value="AH/BAR_dom_sf"/>
</dbReference>
<dbReference type="RefSeq" id="XP_022646623.1">
    <property type="nucleotide sequence ID" value="XM_022790888.1"/>
</dbReference>
<feature type="region of interest" description="Disordered" evidence="9">
    <location>
        <begin position="1339"/>
        <end position="1367"/>
    </location>
</feature>
<feature type="region of interest" description="Disordered" evidence="9">
    <location>
        <begin position="500"/>
        <end position="572"/>
    </location>
</feature>
<dbReference type="SMART" id="SM00721">
    <property type="entry name" value="BAR"/>
    <property type="match status" value="1"/>
</dbReference>
<dbReference type="RefSeq" id="XP_022646619.1">
    <property type="nucleotide sequence ID" value="XM_022790884.1"/>
</dbReference>
<dbReference type="EnsemblMetazoa" id="XM_022790885">
    <property type="protein sequence ID" value="XP_022646620"/>
    <property type="gene ID" value="LOC111244145"/>
</dbReference>
<dbReference type="OMA" id="NNSEWWF"/>
<dbReference type="PANTHER" id="PTHR22834">
    <property type="entry name" value="NUCLEAR FUSION PROTEIN FUS2"/>
    <property type="match status" value="1"/>
</dbReference>
<evidence type="ECO:0000259" key="12">
    <source>
        <dbReference type="PROSITE" id="PS51021"/>
    </source>
</evidence>
<dbReference type="PROSITE" id="PS00741">
    <property type="entry name" value="DH_1"/>
    <property type="match status" value="1"/>
</dbReference>
<dbReference type="SMART" id="SM00326">
    <property type="entry name" value="SH3"/>
    <property type="match status" value="6"/>
</dbReference>
<feature type="domain" description="SH3" evidence="10">
    <location>
        <begin position="142"/>
        <end position="202"/>
    </location>
</feature>
<dbReference type="InParanoid" id="A0A7M7JI07"/>
<dbReference type="InterPro" id="IPR036028">
    <property type="entry name" value="SH3-like_dom_sf"/>
</dbReference>
<feature type="domain" description="DH" evidence="11">
    <location>
        <begin position="722"/>
        <end position="906"/>
    </location>
</feature>
<feature type="compositionally biased region" description="Basic and acidic residues" evidence="9">
    <location>
        <begin position="523"/>
        <end position="547"/>
    </location>
</feature>
<dbReference type="PROSITE" id="PS51021">
    <property type="entry name" value="BAR"/>
    <property type="match status" value="1"/>
</dbReference>
<dbReference type="Pfam" id="PF03114">
    <property type="entry name" value="BAR"/>
    <property type="match status" value="1"/>
</dbReference>
<dbReference type="GeneID" id="111244145"/>
<dbReference type="Gene3D" id="1.20.900.10">
    <property type="entry name" value="Dbl homology (DH) domain"/>
    <property type="match status" value="1"/>
</dbReference>
<dbReference type="GO" id="GO:0070161">
    <property type="term" value="C:anchoring junction"/>
    <property type="evidence" value="ECO:0007669"/>
    <property type="project" value="UniProtKB-SubCell"/>
</dbReference>
<evidence type="ECO:0000256" key="2">
    <source>
        <dbReference type="ARBA" id="ARBA00004348"/>
    </source>
</evidence>
<keyword evidence="14" id="KW-1185">Reference proteome</keyword>
<evidence type="ECO:0000256" key="5">
    <source>
        <dbReference type="ARBA" id="ARBA00022658"/>
    </source>
</evidence>
<feature type="domain" description="SH3" evidence="10">
    <location>
        <begin position="72"/>
        <end position="132"/>
    </location>
</feature>
<feature type="domain" description="SH3" evidence="10">
    <location>
        <begin position="1588"/>
        <end position="1652"/>
    </location>
</feature>
<dbReference type="EnsemblMetazoa" id="XM_022790888">
    <property type="protein sequence ID" value="XP_022646623"/>
    <property type="gene ID" value="LOC111244145"/>
</dbReference>
<dbReference type="EnsemblMetazoa" id="XM_022790880">
    <property type="protein sequence ID" value="XP_022646615"/>
    <property type="gene ID" value="LOC111244145"/>
</dbReference>
<dbReference type="RefSeq" id="XP_022646622.1">
    <property type="nucleotide sequence ID" value="XM_022790887.1"/>
</dbReference>
<dbReference type="InterPro" id="IPR051492">
    <property type="entry name" value="Dynamin-Rho_GEF"/>
</dbReference>
<dbReference type="EnsemblMetazoa" id="XM_022790881">
    <property type="protein sequence ID" value="XP_022646616"/>
    <property type="gene ID" value="LOC111244145"/>
</dbReference>
<evidence type="ECO:0000313" key="14">
    <source>
        <dbReference type="Proteomes" id="UP000594260"/>
    </source>
</evidence>
<evidence type="ECO:0000256" key="7">
    <source>
        <dbReference type="ARBA" id="ARBA00032587"/>
    </source>
</evidence>
<dbReference type="CDD" id="cd00160">
    <property type="entry name" value="RhoGEF"/>
    <property type="match status" value="1"/>
</dbReference>
<dbReference type="PRINTS" id="PR00452">
    <property type="entry name" value="SH3DOMAIN"/>
</dbReference>
<evidence type="ECO:0000256" key="3">
    <source>
        <dbReference type="ARBA" id="ARBA00018186"/>
    </source>
</evidence>
<feature type="compositionally biased region" description="Polar residues" evidence="9">
    <location>
        <begin position="1342"/>
        <end position="1363"/>
    </location>
</feature>
<dbReference type="EnsemblMetazoa" id="XM_022790882">
    <property type="protein sequence ID" value="XP_022646617"/>
    <property type="gene ID" value="LOC111244145"/>
</dbReference>
<feature type="domain" description="SH3" evidence="10">
    <location>
        <begin position="388"/>
        <end position="448"/>
    </location>
</feature>
<dbReference type="GO" id="GO:0005795">
    <property type="term" value="C:Golgi stack"/>
    <property type="evidence" value="ECO:0007669"/>
    <property type="project" value="UniProtKB-SubCell"/>
</dbReference>
<feature type="region of interest" description="Disordered" evidence="9">
    <location>
        <begin position="618"/>
        <end position="651"/>
    </location>
</feature>
<dbReference type="Pfam" id="PF07653">
    <property type="entry name" value="SH3_2"/>
    <property type="match status" value="3"/>
</dbReference>
<dbReference type="Gene3D" id="2.30.30.40">
    <property type="entry name" value="SH3 Domains"/>
    <property type="match status" value="7"/>
</dbReference>
<evidence type="ECO:0000256" key="9">
    <source>
        <dbReference type="SAM" id="MobiDB-lite"/>
    </source>
</evidence>
<evidence type="ECO:0000256" key="8">
    <source>
        <dbReference type="PROSITE-ProRule" id="PRU00192"/>
    </source>
</evidence>
<dbReference type="InterPro" id="IPR000219">
    <property type="entry name" value="DH_dom"/>
</dbReference>
<evidence type="ECO:0000256" key="4">
    <source>
        <dbReference type="ARBA" id="ARBA00022443"/>
    </source>
</evidence>
<evidence type="ECO:0000259" key="10">
    <source>
        <dbReference type="PROSITE" id="PS50002"/>
    </source>
</evidence>
<dbReference type="KEGG" id="vde:111244145"/>
<dbReference type="Proteomes" id="UP000594260">
    <property type="component" value="Unplaced"/>
</dbReference>
<dbReference type="InterPro" id="IPR004148">
    <property type="entry name" value="BAR_dom"/>
</dbReference>
<dbReference type="SUPFAM" id="SSF50044">
    <property type="entry name" value="SH3-domain"/>
    <property type="match status" value="7"/>
</dbReference>
<evidence type="ECO:0000259" key="11">
    <source>
        <dbReference type="PROSITE" id="PS50010"/>
    </source>
</evidence>
<dbReference type="SUPFAM" id="SSF48065">
    <property type="entry name" value="DBL homology domain (DH-domain)"/>
    <property type="match status" value="1"/>
</dbReference>
<keyword evidence="5" id="KW-0344">Guanine-nucleotide releasing factor</keyword>
<accession>A0A7M7JI07</accession>
<dbReference type="RefSeq" id="XP_022646616.1">
    <property type="nucleotide sequence ID" value="XM_022790881.1"/>
</dbReference>
<dbReference type="InterPro" id="IPR001331">
    <property type="entry name" value="GDS_CDC24_CS"/>
</dbReference>
<dbReference type="GO" id="GO:0035556">
    <property type="term" value="P:intracellular signal transduction"/>
    <property type="evidence" value="ECO:0007669"/>
    <property type="project" value="InterPro"/>
</dbReference>
<dbReference type="SMART" id="SM00325">
    <property type="entry name" value="RhoGEF"/>
    <property type="match status" value="1"/>
</dbReference>
<proteinExistence type="predicted"/>
<dbReference type="EnsemblMetazoa" id="XM_022790883">
    <property type="protein sequence ID" value="XP_022646618"/>
    <property type="gene ID" value="LOC111244145"/>
</dbReference>
<feature type="compositionally biased region" description="Pro residues" evidence="9">
    <location>
        <begin position="629"/>
        <end position="645"/>
    </location>
</feature>
<reference evidence="13" key="1">
    <citation type="submission" date="2021-01" db="UniProtKB">
        <authorList>
            <consortium name="EnsemblMetazoa"/>
        </authorList>
    </citation>
    <scope>IDENTIFICATION</scope>
</reference>
<dbReference type="InterPro" id="IPR035899">
    <property type="entry name" value="DBL_dom_sf"/>
</dbReference>
<feature type="domain" description="BAR" evidence="12">
    <location>
        <begin position="947"/>
        <end position="1158"/>
    </location>
</feature>
<dbReference type="GO" id="GO:0005085">
    <property type="term" value="F:guanyl-nucleotide exchange factor activity"/>
    <property type="evidence" value="ECO:0007669"/>
    <property type="project" value="UniProtKB-KW"/>
</dbReference>
<feature type="region of interest" description="Disordered" evidence="9">
    <location>
        <begin position="1500"/>
        <end position="1531"/>
    </location>
</feature>
<feature type="domain" description="SH3" evidence="10">
    <location>
        <begin position="321"/>
        <end position="380"/>
    </location>
</feature>
<dbReference type="SUPFAM" id="SSF103657">
    <property type="entry name" value="BAR/IMD domain-like"/>
    <property type="match status" value="1"/>
</dbReference>
<protein>
    <recommendedName>
        <fullName evidence="3">Dynamin-binding protein</fullName>
    </recommendedName>
    <alternativeName>
        <fullName evidence="7">Scaffold protein Tuba</fullName>
    </alternativeName>
</protein>
<dbReference type="RefSeq" id="XP_022646615.1">
    <property type="nucleotide sequence ID" value="XM_022790880.1"/>
</dbReference>
<feature type="region of interest" description="Disordered" evidence="9">
    <location>
        <begin position="204"/>
        <end position="275"/>
    </location>
</feature>
<feature type="domain" description="SH3" evidence="10">
    <location>
        <begin position="2"/>
        <end position="61"/>
    </location>
</feature>
<dbReference type="RefSeq" id="XP_022646620.1">
    <property type="nucleotide sequence ID" value="XM_022790885.1"/>
</dbReference>
<dbReference type="OrthoDB" id="27823at2759"/>